<accession>A0A3D9IYP1</accession>
<feature type="transmembrane region" description="Helical" evidence="1">
    <location>
        <begin position="6"/>
        <end position="22"/>
    </location>
</feature>
<keyword evidence="1" id="KW-1133">Transmembrane helix</keyword>
<proteinExistence type="predicted"/>
<keyword evidence="1" id="KW-0812">Transmembrane</keyword>
<dbReference type="EMBL" id="QRDY01000001">
    <property type="protein sequence ID" value="RED66196.1"/>
    <property type="molecule type" value="Genomic_DNA"/>
</dbReference>
<feature type="transmembrane region" description="Helical" evidence="1">
    <location>
        <begin position="29"/>
        <end position="46"/>
    </location>
</feature>
<keyword evidence="3" id="KW-1185">Reference proteome</keyword>
<keyword evidence="1" id="KW-0472">Membrane</keyword>
<reference evidence="2 3" key="1">
    <citation type="submission" date="2018-07" db="EMBL/GenBank/DDBJ databases">
        <title>Genomic Encyclopedia of Type Strains, Phase III (KMG-III): the genomes of soil and plant-associated and newly described type strains.</title>
        <authorList>
            <person name="Whitman W."/>
        </authorList>
    </citation>
    <scope>NUCLEOTIDE SEQUENCE [LARGE SCALE GENOMIC DNA]</scope>
    <source>
        <strain evidence="2 3">CECT 8236</strain>
    </source>
</reference>
<evidence type="ECO:0000313" key="2">
    <source>
        <dbReference type="EMBL" id="RED66196.1"/>
    </source>
</evidence>
<evidence type="ECO:0000256" key="1">
    <source>
        <dbReference type="SAM" id="Phobius"/>
    </source>
</evidence>
<comment type="caution">
    <text evidence="2">The sequence shown here is derived from an EMBL/GenBank/DDBJ whole genome shotgun (WGS) entry which is preliminary data.</text>
</comment>
<organism evidence="2 3">
    <name type="scientific">Cohnella lupini</name>
    <dbReference type="NCBI Taxonomy" id="1294267"/>
    <lineage>
        <taxon>Bacteria</taxon>
        <taxon>Bacillati</taxon>
        <taxon>Bacillota</taxon>
        <taxon>Bacilli</taxon>
        <taxon>Bacillales</taxon>
        <taxon>Paenibacillaceae</taxon>
        <taxon>Cohnella</taxon>
    </lineage>
</organism>
<protein>
    <submittedName>
        <fullName evidence="2">Uncharacterized protein</fullName>
    </submittedName>
</protein>
<evidence type="ECO:0000313" key="3">
    <source>
        <dbReference type="Proteomes" id="UP000256869"/>
    </source>
</evidence>
<dbReference type="Proteomes" id="UP000256869">
    <property type="component" value="Unassembled WGS sequence"/>
</dbReference>
<dbReference type="AlphaFoldDB" id="A0A3D9IYP1"/>
<feature type="transmembrane region" description="Helical" evidence="1">
    <location>
        <begin position="58"/>
        <end position="76"/>
    </location>
</feature>
<sequence>MLIYLIFFVCFIFSLIAVFNHLDEEYSKQFLMTVVVYSVLLSIARLNSNLHLVMNSYSSTPVLILVMVALAAYMVNQYRQTDIRWR</sequence>
<gene>
    <name evidence="2" type="ORF">DFP95_101694</name>
</gene>
<dbReference type="RefSeq" id="WP_115991134.1">
    <property type="nucleotide sequence ID" value="NZ_QRDY01000001.1"/>
</dbReference>
<name>A0A3D9IYP1_9BACL</name>